<organism evidence="1 2">
    <name type="scientific">Fusarium denticulatum</name>
    <dbReference type="NCBI Taxonomy" id="48507"/>
    <lineage>
        <taxon>Eukaryota</taxon>
        <taxon>Fungi</taxon>
        <taxon>Dikarya</taxon>
        <taxon>Ascomycota</taxon>
        <taxon>Pezizomycotina</taxon>
        <taxon>Sordariomycetes</taxon>
        <taxon>Hypocreomycetidae</taxon>
        <taxon>Hypocreales</taxon>
        <taxon>Nectriaceae</taxon>
        <taxon>Fusarium</taxon>
        <taxon>Fusarium fujikuroi species complex</taxon>
    </lineage>
</organism>
<gene>
    <name evidence="1" type="ORF">FDENT_11737</name>
</gene>
<dbReference type="AlphaFoldDB" id="A0A8H5TGL0"/>
<protein>
    <submittedName>
        <fullName evidence="1">Ribonuclease H</fullName>
    </submittedName>
</protein>
<evidence type="ECO:0000313" key="2">
    <source>
        <dbReference type="Proteomes" id="UP000562682"/>
    </source>
</evidence>
<reference evidence="1 2" key="1">
    <citation type="submission" date="2020-05" db="EMBL/GenBank/DDBJ databases">
        <title>Identification and distribution of gene clusters putatively required for synthesis of sphingolipid metabolism inhibitors in phylogenetically diverse species of the filamentous fungus Fusarium.</title>
        <authorList>
            <person name="Kim H.-S."/>
            <person name="Busman M."/>
            <person name="Brown D.W."/>
            <person name="Divon H."/>
            <person name="Uhlig S."/>
            <person name="Proctor R.H."/>
        </authorList>
    </citation>
    <scope>NUCLEOTIDE SEQUENCE [LARGE SCALE GENOMIC DNA]</scope>
    <source>
        <strain evidence="1 2">NRRL 25311</strain>
    </source>
</reference>
<comment type="caution">
    <text evidence="1">The sequence shown here is derived from an EMBL/GenBank/DDBJ whole genome shotgun (WGS) entry which is preliminary data.</text>
</comment>
<keyword evidence="2" id="KW-1185">Reference proteome</keyword>
<name>A0A8H5TGL0_9HYPO</name>
<dbReference type="Proteomes" id="UP000562682">
    <property type="component" value="Unassembled WGS sequence"/>
</dbReference>
<sequence length="136" mass="15597">MFDIAEFVSMTLWRSYLYCLNHTCKHENTQKGTARMDYSNMPAIYHHLELMREGKIEQMGMQSDSSKNFTSTLTTSVYTNTSRILCIIPPSICSNFVAELAAAMRDFVISISNTHDVNMHEDMNPHNIMLAAHNDR</sequence>
<accession>A0A8H5TGL0</accession>
<evidence type="ECO:0000313" key="1">
    <source>
        <dbReference type="EMBL" id="KAF5668729.1"/>
    </source>
</evidence>
<proteinExistence type="predicted"/>
<dbReference type="EMBL" id="JAAOAK010000386">
    <property type="protein sequence ID" value="KAF5668729.1"/>
    <property type="molecule type" value="Genomic_DNA"/>
</dbReference>